<organism evidence="1 2">
    <name type="scientific">Luteimicrobium xylanilyticum</name>
    <dbReference type="NCBI Taxonomy" id="1133546"/>
    <lineage>
        <taxon>Bacteria</taxon>
        <taxon>Bacillati</taxon>
        <taxon>Actinomycetota</taxon>
        <taxon>Actinomycetes</taxon>
        <taxon>Micrococcales</taxon>
        <taxon>Luteimicrobium</taxon>
    </lineage>
</organism>
<protein>
    <submittedName>
        <fullName evidence="1">Uncharacterized protein</fullName>
    </submittedName>
</protein>
<dbReference type="EMBL" id="CP045529">
    <property type="protein sequence ID" value="QFU97248.1"/>
    <property type="molecule type" value="Genomic_DNA"/>
</dbReference>
<dbReference type="RefSeq" id="WP_036953404.1">
    <property type="nucleotide sequence ID" value="NZ_BAABIH010000001.1"/>
</dbReference>
<proteinExistence type="predicted"/>
<evidence type="ECO:0000313" key="2">
    <source>
        <dbReference type="Proteomes" id="UP000326702"/>
    </source>
</evidence>
<dbReference type="Proteomes" id="UP000326702">
    <property type="component" value="Chromosome"/>
</dbReference>
<reference evidence="1 2" key="1">
    <citation type="submission" date="2019-10" db="EMBL/GenBank/DDBJ databases">
        <title>Genome sequence of Luteimicrobium xylanilyticum HY-24.</title>
        <authorList>
            <person name="Kim D.Y."/>
            <person name="Park H.-Y."/>
        </authorList>
    </citation>
    <scope>NUCLEOTIDE SEQUENCE [LARGE SCALE GENOMIC DNA]</scope>
    <source>
        <strain evidence="1 2">HY-24</strain>
    </source>
</reference>
<dbReference type="AlphaFoldDB" id="A0A5P9Q749"/>
<evidence type="ECO:0000313" key="1">
    <source>
        <dbReference type="EMBL" id="QFU97248.1"/>
    </source>
</evidence>
<sequence length="164" mass="18127">MALDVQSALAAVEALNSEDAPFTVTTERTEAGGVVRATWKVWDTRWSSLLSAGHLSKDYELEVTLDAETGNYRFTERSTEVREGAGAVGDGLSANRTTSHTKGKFVVREHSTVKAPSVTWQDGTGRSWSGTFSSKTVKEPVLGALRDRGWRPKHDNWFSRLLER</sequence>
<keyword evidence="2" id="KW-1185">Reference proteome</keyword>
<gene>
    <name evidence="1" type="ORF">KDY119_00742</name>
</gene>
<accession>A0A5P9Q749</accession>
<name>A0A5P9Q749_9MICO</name>
<dbReference type="KEGG" id="lxl:KDY119_00742"/>